<keyword evidence="3" id="KW-1185">Reference proteome</keyword>
<dbReference type="AlphaFoldDB" id="A0A286G917"/>
<dbReference type="OrthoDB" id="9806532at2"/>
<dbReference type="Gene3D" id="3.30.2090.10">
    <property type="entry name" value="Multidrug efflux transporter AcrB TolC docking domain, DN and DC subdomains"/>
    <property type="match status" value="2"/>
</dbReference>
<dbReference type="InterPro" id="IPR001036">
    <property type="entry name" value="Acrflvin-R"/>
</dbReference>
<dbReference type="EMBL" id="OCNJ01000002">
    <property type="protein sequence ID" value="SOD91696.1"/>
    <property type="molecule type" value="Genomic_DNA"/>
</dbReference>
<dbReference type="PRINTS" id="PR00702">
    <property type="entry name" value="ACRIFLAVINRP"/>
</dbReference>
<dbReference type="GO" id="GO:0005886">
    <property type="term" value="C:plasma membrane"/>
    <property type="evidence" value="ECO:0007669"/>
    <property type="project" value="TreeGrafter"/>
</dbReference>
<dbReference type="InterPro" id="IPR027463">
    <property type="entry name" value="AcrB_DN_DC_subdom"/>
</dbReference>
<feature type="transmembrane region" description="Helical" evidence="1">
    <location>
        <begin position="426"/>
        <end position="447"/>
    </location>
</feature>
<feature type="transmembrane region" description="Helical" evidence="1">
    <location>
        <begin position="386"/>
        <end position="405"/>
    </location>
</feature>
<feature type="transmembrane region" description="Helical" evidence="1">
    <location>
        <begin position="522"/>
        <end position="546"/>
    </location>
</feature>
<feature type="transmembrane region" description="Helical" evidence="1">
    <location>
        <begin position="335"/>
        <end position="353"/>
    </location>
</feature>
<dbReference type="Gene3D" id="1.20.1640.10">
    <property type="entry name" value="Multidrug efflux transporter AcrB transmembrane domain"/>
    <property type="match status" value="2"/>
</dbReference>
<feature type="transmembrane region" description="Helical" evidence="1">
    <location>
        <begin position="869"/>
        <end position="887"/>
    </location>
</feature>
<keyword evidence="1" id="KW-0812">Transmembrane</keyword>
<dbReference type="Gene3D" id="3.30.70.1320">
    <property type="entry name" value="Multidrug efflux transporter AcrB pore domain like"/>
    <property type="match status" value="1"/>
</dbReference>
<name>A0A286G917_9PROT</name>
<dbReference type="GO" id="GO:0042910">
    <property type="term" value="F:xenobiotic transmembrane transporter activity"/>
    <property type="evidence" value="ECO:0007669"/>
    <property type="project" value="TreeGrafter"/>
</dbReference>
<dbReference type="RefSeq" id="WP_097277851.1">
    <property type="nucleotide sequence ID" value="NZ_OCNJ01000002.1"/>
</dbReference>
<feature type="transmembrane region" description="Helical" evidence="1">
    <location>
        <begin position="835"/>
        <end position="857"/>
    </location>
</feature>
<reference evidence="2 3" key="1">
    <citation type="submission" date="2017-09" db="EMBL/GenBank/DDBJ databases">
        <authorList>
            <person name="Ehlers B."/>
            <person name="Leendertz F.H."/>
        </authorList>
    </citation>
    <scope>NUCLEOTIDE SEQUENCE [LARGE SCALE GENOMIC DNA]</scope>
    <source>
        <strain evidence="2 3">USBA 140</strain>
    </source>
</reference>
<proteinExistence type="predicted"/>
<feature type="transmembrane region" description="Helical" evidence="1">
    <location>
        <begin position="893"/>
        <end position="916"/>
    </location>
</feature>
<feature type="transmembrane region" description="Helical" evidence="1">
    <location>
        <begin position="459"/>
        <end position="481"/>
    </location>
</feature>
<dbReference type="Gene3D" id="3.30.70.1440">
    <property type="entry name" value="Multidrug efflux transporter AcrB pore domain"/>
    <property type="match status" value="1"/>
</dbReference>
<feature type="transmembrane region" description="Helical" evidence="1">
    <location>
        <begin position="360"/>
        <end position="380"/>
    </location>
</feature>
<protein>
    <submittedName>
        <fullName evidence="2">Hydrophobic/amphiphilic exporter-1, HAE1 family</fullName>
    </submittedName>
</protein>
<dbReference type="PANTHER" id="PTHR32063:SF77">
    <property type="entry name" value="ACR FAMILY TRANSPORT PROTEIN"/>
    <property type="match status" value="1"/>
</dbReference>
<dbReference type="Proteomes" id="UP000219621">
    <property type="component" value="Unassembled WGS sequence"/>
</dbReference>
<keyword evidence="1" id="KW-1133">Transmembrane helix</keyword>
<evidence type="ECO:0000256" key="1">
    <source>
        <dbReference type="SAM" id="Phobius"/>
    </source>
</evidence>
<evidence type="ECO:0000313" key="3">
    <source>
        <dbReference type="Proteomes" id="UP000219621"/>
    </source>
</evidence>
<feature type="transmembrane region" description="Helical" evidence="1">
    <location>
        <begin position="940"/>
        <end position="960"/>
    </location>
</feature>
<dbReference type="SUPFAM" id="SSF82693">
    <property type="entry name" value="Multidrug efflux transporter AcrB pore domain, PN1, PN2, PC1 and PC2 subdomains"/>
    <property type="match status" value="3"/>
</dbReference>
<sequence>MAMPVSTWAIRNPIPPIVLFLALTIAGLAAFSRIPISNMPSIVVPAVSVTISQPGAAPSELETQVTRRVEGALAGLRGVKHITSTISEGVSATTVEFHLGTDFDRAANDARDAVAGIRDQLPRTILEPQVQREEGEGGALLAYIVDAPEMRPEDLAWFIDDTVNRRLLAVRGVAKVTRHGGVTHEITVTLDPARLAAFGVTAADVSRQLAQTNADFPGGRLVQAGTEYSLRTLGAAPSVAALRDTWIGLGSGRGVRLGDIVAITDGGAEARSITKIDGKPAVTFSVQRAKGASEISTGAAIEAAIAELHAAHPGVVFTEVFSLVDFTQTSYDSTMSTFAEGAALTILVVFLFLRDGRATVLAALTIPLSIIPTFLVIHLLGYSLNFVSLMAISLVTGVLVDDAIVEIENIHRHMAKAKSPYDAAMIAADEIGLAVVATTAVICAVFLPVSFMGGTSGQFFVEFGVTVAVAAVFSLLVARLLTPLIAAYVLKAPAHRPETTGGWTARYRRLVEWTLDNRGKTLGIAALSLALSFGMMPFLSTGYLPYEDYSQSSLTIELPRGSTLAQTDAVAQRVAVALKKHPEVLYVLTNAGTESGVNLATVDIKLVPPKARDISQRDFESLVLPDLATEPDARVKFANSMGAKDISIALTSEDATALEAAAIAIEREMRTIVGINSVGSTMPAAQPEILIVPDLAKAAQLGVTVQALSDAVSIATIGDTDGNLAKLDRDGRRLSIRARLAAGPATSLDTIRELRVPTVSGGSVALAAVADIRFGAGPSSIERYDRRRKIAVEANLDGLSLGDAMARISALPAMQALPKEIEVLETGDVEEMADLFSRFLTAIGFGLMMVYAIQVLLYKDWIQPITRMAALPLSIGGAFLALLLTGTELNLPAAIGILMLMGIADKNSILLVDYMVERIRAGTPRREAIVEACTVRGRPIIMTSLAMLAGMVPIAVGLGLDTAFRAPMAIAVIGGLISSTALSLVFVPVLFDYVRDFEDWLVPRLRRLL</sequence>
<dbReference type="PANTHER" id="PTHR32063">
    <property type="match status" value="1"/>
</dbReference>
<accession>A0A286G917</accession>
<organism evidence="2 3">
    <name type="scientific">Caenispirillum bisanense</name>
    <dbReference type="NCBI Taxonomy" id="414052"/>
    <lineage>
        <taxon>Bacteria</taxon>
        <taxon>Pseudomonadati</taxon>
        <taxon>Pseudomonadota</taxon>
        <taxon>Alphaproteobacteria</taxon>
        <taxon>Rhodospirillales</taxon>
        <taxon>Novispirillaceae</taxon>
        <taxon>Caenispirillum</taxon>
    </lineage>
</organism>
<feature type="transmembrane region" description="Helical" evidence="1">
    <location>
        <begin position="966"/>
        <end position="991"/>
    </location>
</feature>
<gene>
    <name evidence="2" type="ORF">SAMN05421508_10261</name>
</gene>
<keyword evidence="1" id="KW-0472">Membrane</keyword>
<dbReference type="SUPFAM" id="SSF82866">
    <property type="entry name" value="Multidrug efflux transporter AcrB transmembrane domain"/>
    <property type="match status" value="2"/>
</dbReference>
<dbReference type="Pfam" id="PF00873">
    <property type="entry name" value="ACR_tran"/>
    <property type="match status" value="1"/>
</dbReference>
<dbReference type="Gene3D" id="3.30.70.1430">
    <property type="entry name" value="Multidrug efflux transporter AcrB pore domain"/>
    <property type="match status" value="2"/>
</dbReference>
<dbReference type="SUPFAM" id="SSF82714">
    <property type="entry name" value="Multidrug efflux transporter AcrB TolC docking domain, DN and DC subdomains"/>
    <property type="match status" value="2"/>
</dbReference>
<evidence type="ECO:0000313" key="2">
    <source>
        <dbReference type="EMBL" id="SOD91696.1"/>
    </source>
</evidence>